<organism evidence="2">
    <name type="scientific">Tanacetum cinerariifolium</name>
    <name type="common">Dalmatian daisy</name>
    <name type="synonym">Chrysanthemum cinerariifolium</name>
    <dbReference type="NCBI Taxonomy" id="118510"/>
    <lineage>
        <taxon>Eukaryota</taxon>
        <taxon>Viridiplantae</taxon>
        <taxon>Streptophyta</taxon>
        <taxon>Embryophyta</taxon>
        <taxon>Tracheophyta</taxon>
        <taxon>Spermatophyta</taxon>
        <taxon>Magnoliopsida</taxon>
        <taxon>eudicotyledons</taxon>
        <taxon>Gunneridae</taxon>
        <taxon>Pentapetalae</taxon>
        <taxon>asterids</taxon>
        <taxon>campanulids</taxon>
        <taxon>Asterales</taxon>
        <taxon>Asteraceae</taxon>
        <taxon>Asteroideae</taxon>
        <taxon>Anthemideae</taxon>
        <taxon>Anthemidinae</taxon>
        <taxon>Tanacetum</taxon>
    </lineage>
</organism>
<name>A0A699V4E5_TANCI</name>
<gene>
    <name evidence="2" type="ORF">Tci_900740</name>
</gene>
<dbReference type="Pfam" id="PF25597">
    <property type="entry name" value="SH3_retrovirus"/>
    <property type="match status" value="1"/>
</dbReference>
<comment type="caution">
    <text evidence="2">The sequence shown here is derived from an EMBL/GenBank/DDBJ whole genome shotgun (WGS) entry which is preliminary data.</text>
</comment>
<evidence type="ECO:0000259" key="1">
    <source>
        <dbReference type="Pfam" id="PF25597"/>
    </source>
</evidence>
<evidence type="ECO:0000313" key="2">
    <source>
        <dbReference type="EMBL" id="GFD28771.1"/>
    </source>
</evidence>
<proteinExistence type="predicted"/>
<accession>A0A699V4E5</accession>
<protein>
    <submittedName>
        <fullName evidence="2">Retrovirus-related Pol polyprotein from transposon TNT 1-94</fullName>
    </submittedName>
</protein>
<dbReference type="InterPro" id="IPR057670">
    <property type="entry name" value="SH3_retrovirus"/>
</dbReference>
<feature type="non-terminal residue" evidence="2">
    <location>
        <position position="1"/>
    </location>
</feature>
<reference evidence="2" key="1">
    <citation type="journal article" date="2019" name="Sci. Rep.">
        <title>Draft genome of Tanacetum cinerariifolium, the natural source of mosquito coil.</title>
        <authorList>
            <person name="Yamashiro T."/>
            <person name="Shiraishi A."/>
            <person name="Satake H."/>
            <person name="Nakayama K."/>
        </authorList>
    </citation>
    <scope>NUCLEOTIDE SEQUENCE</scope>
</reference>
<dbReference type="AlphaFoldDB" id="A0A699V4E5"/>
<feature type="domain" description="Retroviral polymerase SH3-like" evidence="1">
    <location>
        <begin position="33"/>
        <end position="88"/>
    </location>
</feature>
<dbReference type="EMBL" id="BKCJ011388456">
    <property type="protein sequence ID" value="GFD28771.1"/>
    <property type="molecule type" value="Genomic_DNA"/>
</dbReference>
<sequence>QNRVLVTKPHNMKPYELLLGRSLSIGFIRPFGCPVTILNTLDLLGKFDGKADEGFLVGYSVNSKAFRVFNGRTRIVQETLHIFFLENKPNVAGIGPKWLFDIDTLTKSMNYQPVVAGNQPNDNASIKENLDAGKVIKKTVSAQQYVLLSLWSTGS</sequence>